<feature type="region of interest" description="Disordered" evidence="1">
    <location>
        <begin position="33"/>
        <end position="85"/>
    </location>
</feature>
<evidence type="ECO:0000313" key="4">
    <source>
        <dbReference type="Proteomes" id="UP000075260"/>
    </source>
</evidence>
<proteinExistence type="predicted"/>
<dbReference type="EMBL" id="JEMA01000698">
    <property type="protein sequence ID" value="KYF66915.1"/>
    <property type="molecule type" value="Genomic_DNA"/>
</dbReference>
<protein>
    <submittedName>
        <fullName evidence="3">Phosphopeptide-binding protein</fullName>
    </submittedName>
</protein>
<dbReference type="AlphaFoldDB" id="A0A150QFZ2"/>
<organism evidence="3 4">
    <name type="scientific">Sorangium cellulosum</name>
    <name type="common">Polyangium cellulosum</name>
    <dbReference type="NCBI Taxonomy" id="56"/>
    <lineage>
        <taxon>Bacteria</taxon>
        <taxon>Pseudomonadati</taxon>
        <taxon>Myxococcota</taxon>
        <taxon>Polyangia</taxon>
        <taxon>Polyangiales</taxon>
        <taxon>Polyangiaceae</taxon>
        <taxon>Sorangium</taxon>
    </lineage>
</organism>
<evidence type="ECO:0000313" key="3">
    <source>
        <dbReference type="EMBL" id="KYF66915.1"/>
    </source>
</evidence>
<feature type="domain" description="FHA" evidence="2">
    <location>
        <begin position="291"/>
        <end position="353"/>
    </location>
</feature>
<dbReference type="Pfam" id="PF13240">
    <property type="entry name" value="Zn_Ribbon_1"/>
    <property type="match status" value="1"/>
</dbReference>
<sequence length="378" mass="39053">MVITCPKCSKENQDHYKFCLGCGAELPRDVSPKKFAPGTPPHGVPAASRSNNYGDEPTAIGTGAQKGPALAPPRASQPPAVQPPALVDPAAFAAPIRGEDTATSRKAAAAAGAAAPSTAAAGAGTVVCPQCQEPNPPSNKFCALCGFKLVKPANLSVQPPPPVVSTSGAANVVLTALRADGTEAGSYTLPANPTTIGRDSGAIFGGDSYLSPRHATFSIKGGRLFVKDESSLNGVYRRLRRDTPVQLDNGDVFRIGQELVRLESLAPAPATPDGVERLGSPSKGYVARLALIIGRDATGNAFPVPDTGLHLGRERGDILFPEDGYVSGLHCQISVQGGRLSLTDLGSSNGTFLRVLGETEITGGDILLMGQQLFRVTV</sequence>
<dbReference type="CDD" id="cd00060">
    <property type="entry name" value="FHA"/>
    <property type="match status" value="2"/>
</dbReference>
<evidence type="ECO:0000256" key="1">
    <source>
        <dbReference type="SAM" id="MobiDB-lite"/>
    </source>
</evidence>
<dbReference type="Pfam" id="PF00498">
    <property type="entry name" value="FHA"/>
    <property type="match status" value="2"/>
</dbReference>
<dbReference type="SUPFAM" id="SSF49879">
    <property type="entry name" value="SMAD/FHA domain"/>
    <property type="match status" value="2"/>
</dbReference>
<evidence type="ECO:0000259" key="2">
    <source>
        <dbReference type="PROSITE" id="PS50006"/>
    </source>
</evidence>
<reference evidence="3 4" key="1">
    <citation type="submission" date="2014-02" db="EMBL/GenBank/DDBJ databases">
        <title>The small core and large imbalanced accessory genome model reveals a collaborative survival strategy of Sorangium cellulosum strains in nature.</title>
        <authorList>
            <person name="Han K."/>
            <person name="Peng R."/>
            <person name="Blom J."/>
            <person name="Li Y.-Z."/>
        </authorList>
    </citation>
    <scope>NUCLEOTIDE SEQUENCE [LARGE SCALE GENOMIC DNA]</scope>
    <source>
        <strain evidence="3 4">So0008-312</strain>
    </source>
</reference>
<name>A0A150QFZ2_SORCE</name>
<gene>
    <name evidence="3" type="ORF">BE15_30120</name>
</gene>
<dbReference type="InterPro" id="IPR026870">
    <property type="entry name" value="Zinc_ribbon_dom"/>
</dbReference>
<dbReference type="Gene3D" id="2.60.200.20">
    <property type="match status" value="2"/>
</dbReference>
<dbReference type="PANTHER" id="PTHR23308">
    <property type="entry name" value="NUCLEAR INHIBITOR OF PROTEIN PHOSPHATASE-1"/>
    <property type="match status" value="1"/>
</dbReference>
<dbReference type="PROSITE" id="PS50006">
    <property type="entry name" value="FHA_DOMAIN"/>
    <property type="match status" value="1"/>
</dbReference>
<dbReference type="SMART" id="SM00240">
    <property type="entry name" value="FHA"/>
    <property type="match status" value="2"/>
</dbReference>
<comment type="caution">
    <text evidence="3">The sequence shown here is derived from an EMBL/GenBank/DDBJ whole genome shotgun (WGS) entry which is preliminary data.</text>
</comment>
<dbReference type="InterPro" id="IPR000253">
    <property type="entry name" value="FHA_dom"/>
</dbReference>
<dbReference type="InterPro" id="IPR050923">
    <property type="entry name" value="Cell_Proc_Reg/RNA_Proc"/>
</dbReference>
<dbReference type="InterPro" id="IPR008984">
    <property type="entry name" value="SMAD_FHA_dom_sf"/>
</dbReference>
<accession>A0A150QFZ2</accession>
<dbReference type="Proteomes" id="UP000075260">
    <property type="component" value="Unassembled WGS sequence"/>
</dbReference>
<dbReference type="OrthoDB" id="5497055at2"/>